<dbReference type="AlphaFoldDB" id="A0A1D6JFA3"/>
<proteinExistence type="predicted"/>
<feature type="region of interest" description="Disordered" evidence="1">
    <location>
        <begin position="35"/>
        <end position="61"/>
    </location>
</feature>
<reference evidence="2" key="1">
    <citation type="submission" date="2015-12" db="EMBL/GenBank/DDBJ databases">
        <title>Update maize B73 reference genome by single molecule sequencing technologies.</title>
        <authorList>
            <consortium name="Maize Genome Sequencing Project"/>
            <person name="Ware D."/>
        </authorList>
    </citation>
    <scope>NUCLEOTIDE SEQUENCE</scope>
    <source>
        <tissue evidence="2">Seedling</tissue>
    </source>
</reference>
<name>A0A1D6JFA3_MAIZE</name>
<protein>
    <submittedName>
        <fullName evidence="2">Uncharacterized protein</fullName>
    </submittedName>
</protein>
<accession>A0A1D6JFA3</accession>
<organism evidence="2">
    <name type="scientific">Zea mays</name>
    <name type="common">Maize</name>
    <dbReference type="NCBI Taxonomy" id="4577"/>
    <lineage>
        <taxon>Eukaryota</taxon>
        <taxon>Viridiplantae</taxon>
        <taxon>Streptophyta</taxon>
        <taxon>Embryophyta</taxon>
        <taxon>Tracheophyta</taxon>
        <taxon>Spermatophyta</taxon>
        <taxon>Magnoliopsida</taxon>
        <taxon>Liliopsida</taxon>
        <taxon>Poales</taxon>
        <taxon>Poaceae</taxon>
        <taxon>PACMAD clade</taxon>
        <taxon>Panicoideae</taxon>
        <taxon>Andropogonodae</taxon>
        <taxon>Andropogoneae</taxon>
        <taxon>Tripsacinae</taxon>
        <taxon>Zea</taxon>
    </lineage>
</organism>
<feature type="compositionally biased region" description="Low complexity" evidence="1">
    <location>
        <begin position="45"/>
        <end position="61"/>
    </location>
</feature>
<evidence type="ECO:0000313" key="2">
    <source>
        <dbReference type="EMBL" id="AQK46459.1"/>
    </source>
</evidence>
<evidence type="ECO:0000256" key="1">
    <source>
        <dbReference type="SAM" id="MobiDB-lite"/>
    </source>
</evidence>
<gene>
    <name evidence="2" type="ORF">ZEAMMB73_Zm00001d026388</name>
</gene>
<dbReference type="InParanoid" id="A0A1D6JFA3"/>
<dbReference type="EMBL" id="CM000786">
    <property type="protein sequence ID" value="AQK46459.1"/>
    <property type="molecule type" value="Genomic_DNA"/>
</dbReference>
<feature type="compositionally biased region" description="Basic residues" evidence="1">
    <location>
        <begin position="35"/>
        <end position="44"/>
    </location>
</feature>
<sequence>MAPLRHRHATTLLAASAPLRLLSLPHHRPRLLIAIHRRRRRSPPRRVSSPAAPSSSPSSSWPARWLEGSLLMEAQNDKFSGKIIQPNRGSKKLQKLIIDMSDKEADAKLPSIIPTVNIDTFLGFLNFFDLIFVKKFFSSASMANRVFCSSRSQDLTLQQLTSDATIEVAIDIPFPF</sequence>